<protein>
    <submittedName>
        <fullName evidence="1">Integration host factor IHF, DNA-binding protein HU</fullName>
    </submittedName>
</protein>
<accession>A0AAE7S004</accession>
<sequence>MADINVANDTEVFSDDYPIIYKTEDDIIRELNFKNPEDEAITRAIVESLERNIAKHLQLGKAVAIPYVGVLRKNPLHKAMRKHTKEMKFARRTMVKEDYAEYCYRIYKLEKENIRLKASTKQAITTIRRNNSKKYFSLLNTYGKGYADAYIFSIFACKPIDFDPDVQEQFDEIYKTNK</sequence>
<reference evidence="1 2" key="1">
    <citation type="submission" date="2021-04" db="EMBL/GenBank/DDBJ databases">
        <authorList>
            <person name="Shkoporov A.N."/>
            <person name="Stockdale S.R."/>
            <person name="Guerin E."/>
            <person name="Ross R.P."/>
            <person name="Hill C."/>
        </authorList>
    </citation>
    <scope>NUCLEOTIDE SEQUENCE [LARGE SCALE GENOMIC DNA]</scope>
    <source>
        <strain evidence="2">cr17_1</strain>
    </source>
</reference>
<evidence type="ECO:0000313" key="2">
    <source>
        <dbReference type="Proteomes" id="UP000827442"/>
    </source>
</evidence>
<organism evidence="1 2">
    <name type="scientific">uncultured phage cr17_1</name>
    <dbReference type="NCBI Taxonomy" id="2986404"/>
    <lineage>
        <taxon>Viruses</taxon>
        <taxon>Duplodnaviria</taxon>
        <taxon>Heunggongvirae</taxon>
        <taxon>Uroviricota</taxon>
        <taxon>Caudoviricetes</taxon>
        <taxon>Crassvirales</taxon>
        <taxon>Intestiviridae</taxon>
        <taxon>Crudevirinae</taxon>
        <taxon>Endlipuvirus</taxon>
        <taxon>Endlipuvirus intestinihominis</taxon>
    </lineage>
</organism>
<evidence type="ECO:0000313" key="1">
    <source>
        <dbReference type="EMBL" id="QWM90353.1"/>
    </source>
</evidence>
<gene>
    <name evidence="1" type="primary">gp_25616</name>
</gene>
<name>A0AAE7S004_9CAUD</name>
<dbReference type="RefSeq" id="YP_010359925.1">
    <property type="nucleotide sequence ID" value="NC_062778.1"/>
</dbReference>
<dbReference type="Proteomes" id="UP000827442">
    <property type="component" value="Segment"/>
</dbReference>
<proteinExistence type="predicted"/>
<dbReference type="GeneID" id="75691641"/>
<keyword evidence="1" id="KW-0238">DNA-binding</keyword>
<dbReference type="GO" id="GO:0003677">
    <property type="term" value="F:DNA binding"/>
    <property type="evidence" value="ECO:0007669"/>
    <property type="project" value="UniProtKB-KW"/>
</dbReference>
<keyword evidence="2" id="KW-1185">Reference proteome</keyword>
<dbReference type="EMBL" id="MZ130488">
    <property type="protein sequence ID" value="QWM90353.1"/>
    <property type="molecule type" value="Genomic_DNA"/>
</dbReference>
<dbReference type="KEGG" id="vg:75691641"/>